<protein>
    <submittedName>
        <fullName evidence="1">Uncharacterized protein</fullName>
    </submittedName>
</protein>
<sequence length="34" mass="4064">MYLESWLQLCFSGIFYELALNSHLIRILRVIHPS</sequence>
<dbReference type="EMBL" id="VNHT01000098">
    <property type="protein sequence ID" value="TYP72994.1"/>
    <property type="molecule type" value="Genomic_DNA"/>
</dbReference>
<evidence type="ECO:0000313" key="2">
    <source>
        <dbReference type="Proteomes" id="UP000324176"/>
    </source>
</evidence>
<name>A0A5D3Y9N1_9PROT</name>
<dbReference type="AlphaFoldDB" id="A0A5D3Y9N1"/>
<reference evidence="1 2" key="1">
    <citation type="submission" date="2019-07" db="EMBL/GenBank/DDBJ databases">
        <title>Active sludge and wastewater microbial communities from Klosterneuburg, Austria.</title>
        <authorList>
            <person name="Wagner M."/>
        </authorList>
    </citation>
    <scope>NUCLEOTIDE SEQUENCE [LARGE SCALE GENOMIC DNA]</scope>
    <source>
        <strain evidence="1 2">Nm2</strain>
    </source>
</reference>
<organism evidence="1 2">
    <name type="scientific">Nitrosomonas communis</name>
    <dbReference type="NCBI Taxonomy" id="44574"/>
    <lineage>
        <taxon>Bacteria</taxon>
        <taxon>Pseudomonadati</taxon>
        <taxon>Pseudomonadota</taxon>
        <taxon>Betaproteobacteria</taxon>
        <taxon>Nitrosomonadales</taxon>
        <taxon>Nitrosomonadaceae</taxon>
        <taxon>Nitrosomonas</taxon>
    </lineage>
</organism>
<accession>A0A5D3Y9N1</accession>
<comment type="caution">
    <text evidence="1">The sequence shown here is derived from an EMBL/GenBank/DDBJ whole genome shotgun (WGS) entry which is preliminary data.</text>
</comment>
<gene>
    <name evidence="1" type="ORF">BCL69_10982</name>
</gene>
<dbReference type="Proteomes" id="UP000324176">
    <property type="component" value="Unassembled WGS sequence"/>
</dbReference>
<evidence type="ECO:0000313" key="1">
    <source>
        <dbReference type="EMBL" id="TYP72994.1"/>
    </source>
</evidence>
<proteinExistence type="predicted"/>